<dbReference type="PANTHER" id="PTHR43652">
    <property type="entry name" value="BASIC AMINO ACID ANTIPORTER YFCC-RELATED"/>
    <property type="match status" value="1"/>
</dbReference>
<feature type="transmembrane region" description="Helical" evidence="6">
    <location>
        <begin position="284"/>
        <end position="304"/>
    </location>
</feature>
<evidence type="ECO:0000313" key="7">
    <source>
        <dbReference type="EMBL" id="GJM61433.1"/>
    </source>
</evidence>
<proteinExistence type="predicted"/>
<feature type="transmembrane region" description="Helical" evidence="6">
    <location>
        <begin position="213"/>
        <end position="232"/>
    </location>
</feature>
<keyword evidence="8" id="KW-1185">Reference proteome</keyword>
<keyword evidence="2" id="KW-1003">Cell membrane</keyword>
<evidence type="ECO:0000256" key="2">
    <source>
        <dbReference type="ARBA" id="ARBA00022475"/>
    </source>
</evidence>
<dbReference type="AlphaFoldDB" id="A0AAN4VXB7"/>
<evidence type="ECO:0000256" key="6">
    <source>
        <dbReference type="SAM" id="Phobius"/>
    </source>
</evidence>
<dbReference type="Pfam" id="PF03606">
    <property type="entry name" value="DcuC"/>
    <property type="match status" value="1"/>
</dbReference>
<comment type="subcellular location">
    <subcellularLocation>
        <location evidence="1">Cell membrane</location>
        <topology evidence="1">Multi-pass membrane protein</topology>
    </subcellularLocation>
</comment>
<reference evidence="7 8" key="1">
    <citation type="submission" date="2021-12" db="EMBL/GenBank/DDBJ databases">
        <title>Genome sequencing of bacteria with rrn-lacking chromosome and rrn-plasmid.</title>
        <authorList>
            <person name="Anda M."/>
            <person name="Iwasaki W."/>
        </authorList>
    </citation>
    <scope>NUCLEOTIDE SEQUENCE [LARGE SCALE GENOMIC DNA]</scope>
    <source>
        <strain evidence="7 8">NBRC 15940</strain>
    </source>
</reference>
<feature type="transmembrane region" description="Helical" evidence="6">
    <location>
        <begin position="125"/>
        <end position="145"/>
    </location>
</feature>
<feature type="transmembrane region" description="Helical" evidence="6">
    <location>
        <begin position="89"/>
        <end position="113"/>
    </location>
</feature>
<comment type="caution">
    <text evidence="7">The sequence shown here is derived from an EMBL/GenBank/DDBJ whole genome shotgun (WGS) entry which is preliminary data.</text>
</comment>
<feature type="transmembrane region" description="Helical" evidence="6">
    <location>
        <begin position="174"/>
        <end position="201"/>
    </location>
</feature>
<keyword evidence="4 6" id="KW-1133">Transmembrane helix</keyword>
<feature type="transmembrane region" description="Helical" evidence="6">
    <location>
        <begin position="260"/>
        <end position="278"/>
    </location>
</feature>
<dbReference type="InterPro" id="IPR018385">
    <property type="entry name" value="C4_dicarb_anaerob_car-like"/>
</dbReference>
<dbReference type="RefSeq" id="WP_338236980.1">
    <property type="nucleotide sequence ID" value="NZ_BQKE01000001.1"/>
</dbReference>
<name>A0AAN4VXB7_9BACT</name>
<feature type="transmembrane region" description="Helical" evidence="6">
    <location>
        <begin position="446"/>
        <end position="468"/>
    </location>
</feature>
<dbReference type="PANTHER" id="PTHR43652:SF2">
    <property type="entry name" value="BASIC AMINO ACID ANTIPORTER YFCC-RELATED"/>
    <property type="match status" value="1"/>
</dbReference>
<evidence type="ECO:0000256" key="3">
    <source>
        <dbReference type="ARBA" id="ARBA00022692"/>
    </source>
</evidence>
<evidence type="ECO:0000313" key="8">
    <source>
        <dbReference type="Proteomes" id="UP001310022"/>
    </source>
</evidence>
<gene>
    <name evidence="7" type="ORF">PEDI_19850</name>
</gene>
<evidence type="ECO:0000256" key="1">
    <source>
        <dbReference type="ARBA" id="ARBA00004651"/>
    </source>
</evidence>
<dbReference type="Proteomes" id="UP001310022">
    <property type="component" value="Unassembled WGS sequence"/>
</dbReference>
<dbReference type="GO" id="GO:0005886">
    <property type="term" value="C:plasma membrane"/>
    <property type="evidence" value="ECO:0007669"/>
    <property type="project" value="UniProtKB-SubCell"/>
</dbReference>
<sequence length="471" mass="50842">MPQINKCLAVWNKSSNNFKVPDTLVIVFFILLFFIGFTHIIPAGEYLRTEVNERTVLVANSYQEVTANPQPLVSVFTAPLKGFSAAAEIIAFILFVGGAFGIINATGAISAGLAQVVSICHKKPIFQWILLPVIIILFSLAGATFGMSEEVLVFILITLPLAKALKLDPILGVAIPFVGAGAGFAGAILNPFTIGIAQSIAEIPLFSGWEYRTLVWLVFTGITVTYLMLYAWRITKDPDKKLLAFEIEEQENKTMETLTLSRMIVLSIFGMGIGLLIWGVSIKGWYMVEIGGLFLGMGIISGVIGRLSAADINKAFVGGAKEMMTAALVVAMCKGILVIATDGKIIDTILYALSDSVQGLPRSVSVMAMLAFQSSLNFLLPSGSGQAALTMPILSPLSDLLDISRQTTVLAFQFGDGLTNLIIPTSGVTMGVLSIAKVPYQIWLKWMLPLMLVLFFAAGALLLIPLYFQVW</sequence>
<evidence type="ECO:0000256" key="4">
    <source>
        <dbReference type="ARBA" id="ARBA00022989"/>
    </source>
</evidence>
<accession>A0AAN4VXB7</accession>
<organism evidence="7 8">
    <name type="scientific">Persicobacter diffluens</name>
    <dbReference type="NCBI Taxonomy" id="981"/>
    <lineage>
        <taxon>Bacteria</taxon>
        <taxon>Pseudomonadati</taxon>
        <taxon>Bacteroidota</taxon>
        <taxon>Cytophagia</taxon>
        <taxon>Cytophagales</taxon>
        <taxon>Persicobacteraceae</taxon>
        <taxon>Persicobacter</taxon>
    </lineage>
</organism>
<keyword evidence="5 6" id="KW-0472">Membrane</keyword>
<protein>
    <submittedName>
        <fullName evidence="7">C4-dicarboxylate ABC transporter</fullName>
    </submittedName>
</protein>
<dbReference type="EMBL" id="BQKE01000001">
    <property type="protein sequence ID" value="GJM61433.1"/>
    <property type="molecule type" value="Genomic_DNA"/>
</dbReference>
<dbReference type="InterPro" id="IPR051679">
    <property type="entry name" value="DASS-Related_Transporters"/>
</dbReference>
<evidence type="ECO:0000256" key="5">
    <source>
        <dbReference type="ARBA" id="ARBA00023136"/>
    </source>
</evidence>
<keyword evidence="3 6" id="KW-0812">Transmembrane</keyword>
<feature type="transmembrane region" description="Helical" evidence="6">
    <location>
        <begin position="20"/>
        <end position="41"/>
    </location>
</feature>